<evidence type="ECO:0000313" key="3">
    <source>
        <dbReference type="EMBL" id="GGT15887.1"/>
    </source>
</evidence>
<dbReference type="EMBL" id="BMQQ01000001">
    <property type="protein sequence ID" value="GGT15887.1"/>
    <property type="molecule type" value="Genomic_DNA"/>
</dbReference>
<proteinExistence type="predicted"/>
<feature type="signal peptide" evidence="2">
    <location>
        <begin position="1"/>
        <end position="30"/>
    </location>
</feature>
<dbReference type="NCBIfam" id="TIGR03296">
    <property type="entry name" value="M6dom_TIGR03296"/>
    <property type="match status" value="1"/>
</dbReference>
<name>A0A918LL96_9ACTN</name>
<dbReference type="AlphaFoldDB" id="A0A918LL96"/>
<protein>
    <submittedName>
        <fullName evidence="3">Peptidase M6</fullName>
    </submittedName>
</protein>
<dbReference type="RefSeq" id="WP_189199643.1">
    <property type="nucleotide sequence ID" value="NZ_BMQQ01000001.1"/>
</dbReference>
<feature type="region of interest" description="Disordered" evidence="1">
    <location>
        <begin position="27"/>
        <end position="68"/>
    </location>
</feature>
<dbReference type="PANTHER" id="PTHR41775:SF1">
    <property type="entry name" value="PEPTIDASE M6-LIKE DOMAIN-CONTAINING PROTEIN"/>
    <property type="match status" value="1"/>
</dbReference>
<reference evidence="3" key="2">
    <citation type="submission" date="2020-09" db="EMBL/GenBank/DDBJ databases">
        <authorList>
            <person name="Sun Q."/>
            <person name="Ohkuma M."/>
        </authorList>
    </citation>
    <scope>NUCLEOTIDE SEQUENCE</scope>
    <source>
        <strain evidence="3">JCM 3172</strain>
    </source>
</reference>
<dbReference type="GO" id="GO:0006508">
    <property type="term" value="P:proteolysis"/>
    <property type="evidence" value="ECO:0007669"/>
    <property type="project" value="InterPro"/>
</dbReference>
<organism evidence="3 4">
    <name type="scientific">Streptomyces purpureus</name>
    <dbReference type="NCBI Taxonomy" id="1951"/>
    <lineage>
        <taxon>Bacteria</taxon>
        <taxon>Bacillati</taxon>
        <taxon>Actinomycetota</taxon>
        <taxon>Actinomycetes</taxon>
        <taxon>Kitasatosporales</taxon>
        <taxon>Streptomycetaceae</taxon>
        <taxon>Streptomyces</taxon>
    </lineage>
</organism>
<dbReference type="PANTHER" id="PTHR41775">
    <property type="entry name" value="SECRETED PROTEIN-RELATED"/>
    <property type="match status" value="1"/>
</dbReference>
<gene>
    <name evidence="3" type="ORF">GCM10014713_05920</name>
</gene>
<evidence type="ECO:0000256" key="2">
    <source>
        <dbReference type="SAM" id="SignalP"/>
    </source>
</evidence>
<feature type="compositionally biased region" description="Low complexity" evidence="1">
    <location>
        <begin position="37"/>
        <end position="53"/>
    </location>
</feature>
<dbReference type="SUPFAM" id="SSF55486">
    <property type="entry name" value="Metalloproteases ('zincins'), catalytic domain"/>
    <property type="match status" value="1"/>
</dbReference>
<dbReference type="Proteomes" id="UP000619486">
    <property type="component" value="Unassembled WGS sequence"/>
</dbReference>
<sequence length="402" mass="42801">MPRLPRRTRPFAAALTLLMAGTAAVTPAHAAPPPHPAGSGAPAAACALPGATGWTDEGHDTDPVQFQPSTGTRRVLTLFVDFADARATEPTDAYAAQLAPAARWMRTASYGHLRLDVTPLRRWIRMPQTSTSYGFERGLTFETHERYVRDAITAADPHVDFSGYDMVYVVPAREATAIPFSPTYLYDPSGPGVTADGTRLKWAVTFGQDMWRWGHKVVAHETGHTFGLPDLYAFTGETHRFAGGWDVMGNIAGAAPQFLGWHSWKLGWIRDRQVACLPAAGERTVRLSPVERPGGTKIAVIRTGRTTAYVAESRRARGVDGSACSTGVLIYRIDSATATGEGPVRIMNGNPAATPPTGCTPLDMGAYTPGQSFTDPATGTRIDVLAGGAAGDVIRLGATGGD</sequence>
<evidence type="ECO:0000313" key="4">
    <source>
        <dbReference type="Proteomes" id="UP000619486"/>
    </source>
</evidence>
<reference evidence="3" key="1">
    <citation type="journal article" date="2014" name="Int. J. Syst. Evol. Microbiol.">
        <title>Complete genome sequence of Corynebacterium casei LMG S-19264T (=DSM 44701T), isolated from a smear-ripened cheese.</title>
        <authorList>
            <consortium name="US DOE Joint Genome Institute (JGI-PGF)"/>
            <person name="Walter F."/>
            <person name="Albersmeier A."/>
            <person name="Kalinowski J."/>
            <person name="Ruckert C."/>
        </authorList>
    </citation>
    <scope>NUCLEOTIDE SEQUENCE</scope>
    <source>
        <strain evidence="3">JCM 3172</strain>
    </source>
</reference>
<feature type="chain" id="PRO_5036696444" evidence="2">
    <location>
        <begin position="31"/>
        <end position="402"/>
    </location>
</feature>
<dbReference type="GO" id="GO:0008233">
    <property type="term" value="F:peptidase activity"/>
    <property type="evidence" value="ECO:0007669"/>
    <property type="project" value="InterPro"/>
</dbReference>
<keyword evidence="2" id="KW-0732">Signal</keyword>
<evidence type="ECO:0000256" key="1">
    <source>
        <dbReference type="SAM" id="MobiDB-lite"/>
    </source>
</evidence>
<dbReference type="InterPro" id="IPR008757">
    <property type="entry name" value="Peptidase_M6-like_domain"/>
</dbReference>
<comment type="caution">
    <text evidence="3">The sequence shown here is derived from an EMBL/GenBank/DDBJ whole genome shotgun (WGS) entry which is preliminary data.</text>
</comment>
<accession>A0A918LL96</accession>
<keyword evidence="4" id="KW-1185">Reference proteome</keyword>